<evidence type="ECO:0000256" key="5">
    <source>
        <dbReference type="ARBA" id="ARBA00007739"/>
    </source>
</evidence>
<comment type="catalytic activity">
    <reaction evidence="25">
        <text>[GlcNAc-(1-&gt;4)-Mur2Ac(oyl-L-Ala-gamma-D-Glu-L-Lys-D-Ala-D-Ala)](n)-di-trans,octa-cis-undecaprenyl diphosphate + beta-D-GlcNAc-(1-&gt;4)-Mur2Ac(oyl-L-Ala-gamma-D-Glu-L-Lys-D-Ala-D-Ala)-di-trans,octa-cis-undecaprenyl diphosphate = [GlcNAc-(1-&gt;4)-Mur2Ac(oyl-L-Ala-gamma-D-Glu-L-Lys-D-Ala-D-Ala)](n+1)-di-trans,octa-cis-undecaprenyl diphosphate + di-trans,octa-cis-undecaprenyl diphosphate + H(+)</text>
        <dbReference type="Rhea" id="RHEA:23708"/>
        <dbReference type="Rhea" id="RHEA-COMP:9602"/>
        <dbReference type="Rhea" id="RHEA-COMP:9603"/>
        <dbReference type="ChEBI" id="CHEBI:15378"/>
        <dbReference type="ChEBI" id="CHEBI:58405"/>
        <dbReference type="ChEBI" id="CHEBI:60033"/>
        <dbReference type="ChEBI" id="CHEBI:78435"/>
        <dbReference type="EC" id="2.4.99.28"/>
    </reaction>
</comment>
<dbReference type="Proteomes" id="UP000199659">
    <property type="component" value="Unassembled WGS sequence"/>
</dbReference>
<dbReference type="NCBIfam" id="TIGR02074">
    <property type="entry name" value="PBP_1a_fam"/>
    <property type="match status" value="1"/>
</dbReference>
<proteinExistence type="inferred from homology"/>
<dbReference type="InterPro" id="IPR001264">
    <property type="entry name" value="Glyco_trans_51"/>
</dbReference>
<dbReference type="UniPathway" id="UPA00219"/>
<dbReference type="PANTHER" id="PTHR32282:SF11">
    <property type="entry name" value="PENICILLIN-BINDING PROTEIN 1B"/>
    <property type="match status" value="1"/>
</dbReference>
<evidence type="ECO:0000256" key="8">
    <source>
        <dbReference type="ARBA" id="ARBA00022475"/>
    </source>
</evidence>
<keyword evidence="19 28" id="KW-0472">Membrane</keyword>
<evidence type="ECO:0000256" key="13">
    <source>
        <dbReference type="ARBA" id="ARBA00022692"/>
    </source>
</evidence>
<dbReference type="GO" id="GO:0030288">
    <property type="term" value="C:outer membrane-bounded periplasmic space"/>
    <property type="evidence" value="ECO:0007669"/>
    <property type="project" value="TreeGrafter"/>
</dbReference>
<evidence type="ECO:0000256" key="17">
    <source>
        <dbReference type="ARBA" id="ARBA00022984"/>
    </source>
</evidence>
<keyword evidence="12" id="KW-0808">Transferase</keyword>
<comment type="similarity">
    <text evidence="5">In the N-terminal section; belongs to the glycosyltransferase 51 family.</text>
</comment>
<evidence type="ECO:0000259" key="30">
    <source>
        <dbReference type="Pfam" id="PF00912"/>
    </source>
</evidence>
<keyword evidence="8" id="KW-1003">Cell membrane</keyword>
<evidence type="ECO:0000256" key="20">
    <source>
        <dbReference type="ARBA" id="ARBA00023251"/>
    </source>
</evidence>
<evidence type="ECO:0000256" key="11">
    <source>
        <dbReference type="ARBA" id="ARBA00022676"/>
    </source>
</evidence>
<evidence type="ECO:0000256" key="7">
    <source>
        <dbReference type="ARBA" id="ARBA00018638"/>
    </source>
</evidence>
<dbReference type="SUPFAM" id="SSF56601">
    <property type="entry name" value="beta-lactamase/transpeptidase-like"/>
    <property type="match status" value="1"/>
</dbReference>
<dbReference type="EC" id="3.4.16.4" evidence="6"/>
<dbReference type="GO" id="GO:0009252">
    <property type="term" value="P:peptidoglycan biosynthetic process"/>
    <property type="evidence" value="ECO:0007669"/>
    <property type="project" value="UniProtKB-UniPathway"/>
</dbReference>
<keyword evidence="10" id="KW-0645">Protease</keyword>
<comment type="pathway">
    <text evidence="3">Cell wall biogenesis; peptidoglycan biosynthesis.</text>
</comment>
<keyword evidence="14" id="KW-0378">Hydrolase</keyword>
<dbReference type="InterPro" id="IPR050396">
    <property type="entry name" value="Glycosyltr_51/Transpeptidase"/>
</dbReference>
<evidence type="ECO:0000256" key="25">
    <source>
        <dbReference type="ARBA" id="ARBA00049902"/>
    </source>
</evidence>
<dbReference type="STRING" id="37658.SAMN05661086_01886"/>
<dbReference type="InterPro" id="IPR023346">
    <property type="entry name" value="Lysozyme-like_dom_sf"/>
</dbReference>
<evidence type="ECO:0000256" key="26">
    <source>
        <dbReference type="ARBA" id="ARBA00060592"/>
    </source>
</evidence>
<dbReference type="RefSeq" id="WP_092560428.1">
    <property type="nucleotide sequence ID" value="NZ_FOYZ01000006.1"/>
</dbReference>
<evidence type="ECO:0000259" key="29">
    <source>
        <dbReference type="Pfam" id="PF00905"/>
    </source>
</evidence>
<evidence type="ECO:0000256" key="1">
    <source>
        <dbReference type="ARBA" id="ARBA00002624"/>
    </source>
</evidence>
<reference evidence="31 32" key="1">
    <citation type="submission" date="2016-10" db="EMBL/GenBank/DDBJ databases">
        <authorList>
            <person name="de Groot N.N."/>
        </authorList>
    </citation>
    <scope>NUCLEOTIDE SEQUENCE [LARGE SCALE GENOMIC DNA]</scope>
    <source>
        <strain evidence="31 32">743A</strain>
    </source>
</reference>
<dbReference type="OrthoDB" id="9766909at2"/>
<evidence type="ECO:0000256" key="6">
    <source>
        <dbReference type="ARBA" id="ARBA00012448"/>
    </source>
</evidence>
<evidence type="ECO:0000313" key="32">
    <source>
        <dbReference type="Proteomes" id="UP000199659"/>
    </source>
</evidence>
<keyword evidence="32" id="KW-1185">Reference proteome</keyword>
<dbReference type="InterPro" id="IPR036950">
    <property type="entry name" value="PBP_transglycosylase"/>
</dbReference>
<evidence type="ECO:0000256" key="12">
    <source>
        <dbReference type="ARBA" id="ARBA00022679"/>
    </source>
</evidence>
<evidence type="ECO:0000256" key="21">
    <source>
        <dbReference type="ARBA" id="ARBA00023268"/>
    </source>
</evidence>
<evidence type="ECO:0000256" key="27">
    <source>
        <dbReference type="SAM" id="MobiDB-lite"/>
    </source>
</evidence>
<dbReference type="GO" id="GO:0008955">
    <property type="term" value="F:peptidoglycan glycosyltransferase activity"/>
    <property type="evidence" value="ECO:0007669"/>
    <property type="project" value="UniProtKB-EC"/>
</dbReference>
<keyword evidence="20" id="KW-0046">Antibiotic resistance</keyword>
<keyword evidence="22" id="KW-0961">Cell wall biogenesis/degradation</keyword>
<keyword evidence="13 28" id="KW-0812">Transmembrane</keyword>
<dbReference type="Gene3D" id="3.40.710.10">
    <property type="entry name" value="DD-peptidase/beta-lactamase superfamily"/>
    <property type="match status" value="2"/>
</dbReference>
<dbReference type="SUPFAM" id="SSF53955">
    <property type="entry name" value="Lysozyme-like"/>
    <property type="match status" value="1"/>
</dbReference>
<keyword evidence="18 28" id="KW-1133">Transmembrane helix</keyword>
<protein>
    <recommendedName>
        <fullName evidence="7">Penicillin-binding protein 1A</fullName>
        <ecNumber evidence="24">2.4.99.28</ecNumber>
        <ecNumber evidence="6">3.4.16.4</ecNumber>
    </recommendedName>
</protein>
<dbReference type="GO" id="GO:0006508">
    <property type="term" value="P:proteolysis"/>
    <property type="evidence" value="ECO:0007669"/>
    <property type="project" value="UniProtKB-KW"/>
</dbReference>
<dbReference type="GO" id="GO:0008360">
    <property type="term" value="P:regulation of cell shape"/>
    <property type="evidence" value="ECO:0007669"/>
    <property type="project" value="UniProtKB-KW"/>
</dbReference>
<comment type="similarity">
    <text evidence="4">In the C-terminal section; belongs to the transpeptidase family.</text>
</comment>
<comment type="catalytic activity">
    <reaction evidence="23">
        <text>Preferential cleavage: (Ac)2-L-Lys-D-Ala-|-D-Ala. Also transpeptidation of peptidyl-alanyl moieties that are N-acyl substituents of D-alanine.</text>
        <dbReference type="EC" id="3.4.16.4"/>
    </reaction>
</comment>
<dbReference type="FunFam" id="1.10.3810.10:FF:000001">
    <property type="entry name" value="Penicillin-binding protein 1A"/>
    <property type="match status" value="1"/>
</dbReference>
<dbReference type="GO" id="GO:0009002">
    <property type="term" value="F:serine-type D-Ala-D-Ala carboxypeptidase activity"/>
    <property type="evidence" value="ECO:0007669"/>
    <property type="project" value="UniProtKB-EC"/>
</dbReference>
<dbReference type="Pfam" id="PF00912">
    <property type="entry name" value="Transgly"/>
    <property type="match status" value="1"/>
</dbReference>
<dbReference type="GO" id="GO:0071555">
    <property type="term" value="P:cell wall organization"/>
    <property type="evidence" value="ECO:0007669"/>
    <property type="project" value="UniProtKB-KW"/>
</dbReference>
<dbReference type="EC" id="2.4.99.28" evidence="24"/>
<evidence type="ECO:0000256" key="22">
    <source>
        <dbReference type="ARBA" id="ARBA00023316"/>
    </source>
</evidence>
<evidence type="ECO:0000256" key="28">
    <source>
        <dbReference type="SAM" id="Phobius"/>
    </source>
</evidence>
<keyword evidence="11" id="KW-0328">Glycosyltransferase</keyword>
<evidence type="ECO:0000256" key="23">
    <source>
        <dbReference type="ARBA" id="ARBA00034000"/>
    </source>
</evidence>
<accession>A0A1I6JQU9</accession>
<gene>
    <name evidence="31" type="ORF">SAMN05661086_01886</name>
</gene>
<evidence type="ECO:0000256" key="9">
    <source>
        <dbReference type="ARBA" id="ARBA00022645"/>
    </source>
</evidence>
<feature type="compositionally biased region" description="Low complexity" evidence="27">
    <location>
        <begin position="852"/>
        <end position="861"/>
    </location>
</feature>
<evidence type="ECO:0000256" key="10">
    <source>
        <dbReference type="ARBA" id="ARBA00022670"/>
    </source>
</evidence>
<evidence type="ECO:0000256" key="2">
    <source>
        <dbReference type="ARBA" id="ARBA00004401"/>
    </source>
</evidence>
<dbReference type="GO" id="GO:0046677">
    <property type="term" value="P:response to antibiotic"/>
    <property type="evidence" value="ECO:0007669"/>
    <property type="project" value="UniProtKB-KW"/>
</dbReference>
<evidence type="ECO:0000256" key="19">
    <source>
        <dbReference type="ARBA" id="ARBA00023136"/>
    </source>
</evidence>
<evidence type="ECO:0000256" key="24">
    <source>
        <dbReference type="ARBA" id="ARBA00044770"/>
    </source>
</evidence>
<keyword evidence="16" id="KW-0735">Signal-anchor</keyword>
<dbReference type="InterPro" id="IPR012338">
    <property type="entry name" value="Beta-lactam/transpept-like"/>
</dbReference>
<evidence type="ECO:0000313" key="31">
    <source>
        <dbReference type="EMBL" id="SFR81333.1"/>
    </source>
</evidence>
<evidence type="ECO:0000256" key="16">
    <source>
        <dbReference type="ARBA" id="ARBA00022968"/>
    </source>
</evidence>
<evidence type="ECO:0000256" key="3">
    <source>
        <dbReference type="ARBA" id="ARBA00004752"/>
    </source>
</evidence>
<evidence type="ECO:0000256" key="4">
    <source>
        <dbReference type="ARBA" id="ARBA00007090"/>
    </source>
</evidence>
<evidence type="ECO:0000256" key="15">
    <source>
        <dbReference type="ARBA" id="ARBA00022960"/>
    </source>
</evidence>
<feature type="region of interest" description="Disordered" evidence="27">
    <location>
        <begin position="852"/>
        <end position="877"/>
    </location>
</feature>
<dbReference type="AlphaFoldDB" id="A0A1I6JQU9"/>
<feature type="domain" description="Penicillin-binding protein transpeptidase" evidence="29">
    <location>
        <begin position="442"/>
        <end position="697"/>
    </location>
</feature>
<keyword evidence="21" id="KW-0511">Multifunctional enzyme</keyword>
<dbReference type="GO" id="GO:0005886">
    <property type="term" value="C:plasma membrane"/>
    <property type="evidence" value="ECO:0007669"/>
    <property type="project" value="UniProtKB-SubCell"/>
</dbReference>
<keyword evidence="9" id="KW-0121">Carboxypeptidase</keyword>
<dbReference type="PANTHER" id="PTHR32282">
    <property type="entry name" value="BINDING PROTEIN TRANSPEPTIDASE, PUTATIVE-RELATED"/>
    <property type="match status" value="1"/>
</dbReference>
<comment type="function">
    <text evidence="1">Cell wall formation. Synthesis of cross-linked peptidoglycan from the lipid intermediates. The enzyme has a penicillin-insensitive transglycosylase N-terminal domain (formation of linear glycan strands) and a penicillin-sensitive transpeptidase C-terminal domain (cross-linking of the peptide subunits).</text>
</comment>
<comment type="subcellular location">
    <subcellularLocation>
        <location evidence="2">Cell membrane</location>
        <topology evidence="2">Single-pass type II membrane protein</topology>
    </subcellularLocation>
</comment>
<sequence length="877" mass="97516">MNFSKNGTAKKQQQISSPGRKLTTKAYIIFFKTILICFVLLICVGGFAGIGFLRGIIDNAPDMNSITVAPTGFSSTIYDSDGNETQKLVGSDANRIYVSIDKIPQDVIDAFVAIEDERYWEHNGIDIKGIFRAFFNGIASQHFDQGASTITQQLLKNNVFEGGLETNFSDKLERKIQEQYLAVKLESRYSKEEILEYYLNTINLGQNTLGVQAAANRYFNKDVSELTLSEASVIASITKNPSALNPITYPTNNAERHNLVLENMKNQNYITEEEYAEALADDVYSRIKLVNEEQSTSSQINSYFVDEVIEQVAEDLETKLGYTSTQAYNLIYRGGLKIYTTQNPELQSICDDVLSDESLYPADSKWELTYRLTTVSSDGEKHNYNEQMMEEFFHSQGKSFSLYFSDKEDAASYIEEYRNAVVTDTDTIEGEKTNFTIQPQISFVLMDQATGRVEAIVGGRGEKTASRTLNRATNTFRQPGSTFKILSTYLPALDTKGMTLATVQDDALYYYPGTKTKVNNWYGDNYKGLTTIRQAIYDSMNVFAVKTLEQVTPQTGFSYLQKLGFSTLVEKEVNETTGEVFSDINLSLALGGITHGVKNLEITAAFASIANGGIYTEPIFYTKIVDHDGKVLIDNKPSTSQVMKDSTAWLLTNAMEDVVKVGTGTKIQFQNINMPVSGKTGTSTDDNDLWFVGYTPYYTAGIWGGYDNNYDQTNTTYTKILWRTIMEKVHDNLERKEFVKPDSIVTAKICTKSGKLAVDGVCDSALGGSTVRTEYFAKGTQPVETCDVHVKVKVCAASNKSATDFCPETSILEKVYLSKEETSNTADTPYILPKNFENDICKIHSPFGVNIPTSTPTSNPSAPVIPNSGELPETTEP</sequence>
<keyword evidence="17" id="KW-0573">Peptidoglycan synthesis</keyword>
<name>A0A1I6JQU9_9FIRM</name>
<evidence type="ECO:0000256" key="14">
    <source>
        <dbReference type="ARBA" id="ARBA00022801"/>
    </source>
</evidence>
<dbReference type="Pfam" id="PF00905">
    <property type="entry name" value="Transpeptidase"/>
    <property type="match status" value="1"/>
</dbReference>
<feature type="domain" description="Glycosyl transferase family 51" evidence="30">
    <location>
        <begin position="83"/>
        <end position="265"/>
    </location>
</feature>
<dbReference type="Gene3D" id="1.10.3810.10">
    <property type="entry name" value="Biosynthetic peptidoglycan transglycosylase-like"/>
    <property type="match status" value="1"/>
</dbReference>
<comment type="pathway">
    <text evidence="26">Glycan biosynthesis.</text>
</comment>
<dbReference type="InterPro" id="IPR001460">
    <property type="entry name" value="PCN-bd_Tpept"/>
</dbReference>
<organism evidence="31 32">
    <name type="scientific">Anaeromicropila populeti</name>
    <dbReference type="NCBI Taxonomy" id="37658"/>
    <lineage>
        <taxon>Bacteria</taxon>
        <taxon>Bacillati</taxon>
        <taxon>Bacillota</taxon>
        <taxon>Clostridia</taxon>
        <taxon>Lachnospirales</taxon>
        <taxon>Lachnospiraceae</taxon>
        <taxon>Anaeromicropila</taxon>
    </lineage>
</organism>
<keyword evidence="15" id="KW-0133">Cell shape</keyword>
<evidence type="ECO:0000256" key="18">
    <source>
        <dbReference type="ARBA" id="ARBA00022989"/>
    </source>
</evidence>
<feature type="transmembrane region" description="Helical" evidence="28">
    <location>
        <begin position="29"/>
        <end position="53"/>
    </location>
</feature>
<dbReference type="GO" id="GO:0008658">
    <property type="term" value="F:penicillin binding"/>
    <property type="evidence" value="ECO:0007669"/>
    <property type="project" value="InterPro"/>
</dbReference>
<dbReference type="EMBL" id="FOYZ01000006">
    <property type="protein sequence ID" value="SFR81333.1"/>
    <property type="molecule type" value="Genomic_DNA"/>
</dbReference>